<dbReference type="Proteomes" id="UP000308652">
    <property type="component" value="Unassembled WGS sequence"/>
</dbReference>
<reference evidence="1 2" key="1">
    <citation type="journal article" date="2019" name="Nat. Ecol. Evol.">
        <title>Megaphylogeny resolves global patterns of mushroom evolution.</title>
        <authorList>
            <person name="Varga T."/>
            <person name="Krizsan K."/>
            <person name="Foldi C."/>
            <person name="Dima B."/>
            <person name="Sanchez-Garcia M."/>
            <person name="Sanchez-Ramirez S."/>
            <person name="Szollosi G.J."/>
            <person name="Szarkandi J.G."/>
            <person name="Papp V."/>
            <person name="Albert L."/>
            <person name="Andreopoulos W."/>
            <person name="Angelini C."/>
            <person name="Antonin V."/>
            <person name="Barry K.W."/>
            <person name="Bougher N.L."/>
            <person name="Buchanan P."/>
            <person name="Buyck B."/>
            <person name="Bense V."/>
            <person name="Catcheside P."/>
            <person name="Chovatia M."/>
            <person name="Cooper J."/>
            <person name="Damon W."/>
            <person name="Desjardin D."/>
            <person name="Finy P."/>
            <person name="Geml J."/>
            <person name="Haridas S."/>
            <person name="Hughes K."/>
            <person name="Justo A."/>
            <person name="Karasinski D."/>
            <person name="Kautmanova I."/>
            <person name="Kiss B."/>
            <person name="Kocsube S."/>
            <person name="Kotiranta H."/>
            <person name="LaButti K.M."/>
            <person name="Lechner B.E."/>
            <person name="Liimatainen K."/>
            <person name="Lipzen A."/>
            <person name="Lukacs Z."/>
            <person name="Mihaltcheva S."/>
            <person name="Morgado L.N."/>
            <person name="Niskanen T."/>
            <person name="Noordeloos M.E."/>
            <person name="Ohm R.A."/>
            <person name="Ortiz-Santana B."/>
            <person name="Ovrebo C."/>
            <person name="Racz N."/>
            <person name="Riley R."/>
            <person name="Savchenko A."/>
            <person name="Shiryaev A."/>
            <person name="Soop K."/>
            <person name="Spirin V."/>
            <person name="Szebenyi C."/>
            <person name="Tomsovsky M."/>
            <person name="Tulloss R.E."/>
            <person name="Uehling J."/>
            <person name="Grigoriev I.V."/>
            <person name="Vagvolgyi C."/>
            <person name="Papp T."/>
            <person name="Martin F.M."/>
            <person name="Miettinen O."/>
            <person name="Hibbett D.S."/>
            <person name="Nagy L.G."/>
        </authorList>
    </citation>
    <scope>NUCLEOTIDE SEQUENCE [LARGE SCALE GENOMIC DNA]</scope>
    <source>
        <strain evidence="1 2">CBS 166.37</strain>
    </source>
</reference>
<feature type="non-terminal residue" evidence="1">
    <location>
        <position position="104"/>
    </location>
</feature>
<evidence type="ECO:0000313" key="2">
    <source>
        <dbReference type="Proteomes" id="UP000308652"/>
    </source>
</evidence>
<accession>A0A5C3LDV0</accession>
<gene>
    <name evidence="1" type="ORF">BDQ12DRAFT_583987</name>
</gene>
<keyword evidence="2" id="KW-1185">Reference proteome</keyword>
<name>A0A5C3LDV0_9AGAR</name>
<dbReference type="OrthoDB" id="3183767at2759"/>
<proteinExistence type="predicted"/>
<organism evidence="1 2">
    <name type="scientific">Crucibulum laeve</name>
    <dbReference type="NCBI Taxonomy" id="68775"/>
    <lineage>
        <taxon>Eukaryota</taxon>
        <taxon>Fungi</taxon>
        <taxon>Dikarya</taxon>
        <taxon>Basidiomycota</taxon>
        <taxon>Agaricomycotina</taxon>
        <taxon>Agaricomycetes</taxon>
        <taxon>Agaricomycetidae</taxon>
        <taxon>Agaricales</taxon>
        <taxon>Agaricineae</taxon>
        <taxon>Nidulariaceae</taxon>
        <taxon>Crucibulum</taxon>
    </lineage>
</organism>
<feature type="non-terminal residue" evidence="1">
    <location>
        <position position="1"/>
    </location>
</feature>
<evidence type="ECO:0000313" key="1">
    <source>
        <dbReference type="EMBL" id="TFK31269.1"/>
    </source>
</evidence>
<dbReference type="STRING" id="68775.A0A5C3LDV0"/>
<dbReference type="EMBL" id="ML213800">
    <property type="protein sequence ID" value="TFK31269.1"/>
    <property type="molecule type" value="Genomic_DNA"/>
</dbReference>
<protein>
    <submittedName>
        <fullName evidence="1">Uncharacterized protein</fullName>
    </submittedName>
</protein>
<sequence>EFLYVCWYGRDAHHQEGWKAKQLHRIGFVDGSDPYAFGFLDPEHVICGIHLIPAFSHGWTVNILPPNTTARTESEDDEDWQYFYVGQFINWDMLMHFRDGGIGH</sequence>
<dbReference type="AlphaFoldDB" id="A0A5C3LDV0"/>